<name>A0A2N1NWH5_9GLOM</name>
<sequence>MPNVETENKSNAPSRKKDKSKSLAVTTEKDVSSLPQETFSPITPAIESGDSSLENVNKNPYLDVINKRLRKLNKVMRNVEKYEAIKNSDSEPQLSEDQIKVLERKGETSGAIKEFESTLKQIELLEKDLERDQAIADAVEKVKATHCKSLLQLILFFRLVHFQQRENEEPYEEKIRHALDLVSKLNSDSQLRSLIKNPPILETSGDQEELNETFEIINTPDHIEVTTEFNIIIQRLVIKAQMRNKIQQKKQL</sequence>
<accession>A0A2N1NWH5</accession>
<dbReference type="VEuPathDB" id="FungiDB:RhiirFUN_015433"/>
<dbReference type="EMBL" id="LLXL01000091">
    <property type="protein sequence ID" value="PKK78248.1"/>
    <property type="molecule type" value="Genomic_DNA"/>
</dbReference>
<proteinExistence type="predicted"/>
<dbReference type="VEuPathDB" id="FungiDB:FUN_018969"/>
<reference evidence="3 4" key="1">
    <citation type="submission" date="2016-04" db="EMBL/GenBank/DDBJ databases">
        <title>Genome analyses suggest a sexual origin of heterokaryosis in a supposedly ancient asexual fungus.</title>
        <authorList>
            <person name="Ropars J."/>
            <person name="Sedzielewska K."/>
            <person name="Noel J."/>
            <person name="Charron P."/>
            <person name="Farinelli L."/>
            <person name="Marton T."/>
            <person name="Kruger M."/>
            <person name="Pelin A."/>
            <person name="Brachmann A."/>
            <person name="Corradi N."/>
        </authorList>
    </citation>
    <scope>NUCLEOTIDE SEQUENCE [LARGE SCALE GENOMIC DNA]</scope>
    <source>
        <strain evidence="3 4">C2</strain>
    </source>
</reference>
<evidence type="ECO:0000313" key="3">
    <source>
        <dbReference type="EMBL" id="PKK78248.1"/>
    </source>
</evidence>
<organism evidence="3 4">
    <name type="scientific">Rhizophagus irregularis</name>
    <dbReference type="NCBI Taxonomy" id="588596"/>
    <lineage>
        <taxon>Eukaryota</taxon>
        <taxon>Fungi</taxon>
        <taxon>Fungi incertae sedis</taxon>
        <taxon>Mucoromycota</taxon>
        <taxon>Glomeromycotina</taxon>
        <taxon>Glomeromycetes</taxon>
        <taxon>Glomerales</taxon>
        <taxon>Glomeraceae</taxon>
        <taxon>Rhizophagus</taxon>
    </lineage>
</organism>
<evidence type="ECO:0000313" key="4">
    <source>
        <dbReference type="Proteomes" id="UP000233469"/>
    </source>
</evidence>
<comment type="caution">
    <text evidence="3">The sequence shown here is derived from an EMBL/GenBank/DDBJ whole genome shotgun (WGS) entry which is preliminary data.</text>
</comment>
<evidence type="ECO:0000256" key="1">
    <source>
        <dbReference type="SAM" id="Coils"/>
    </source>
</evidence>
<dbReference type="VEuPathDB" id="FungiDB:RhiirA1_412665"/>
<feature type="coiled-coil region" evidence="1">
    <location>
        <begin position="112"/>
        <end position="142"/>
    </location>
</feature>
<reference evidence="3 4" key="2">
    <citation type="submission" date="2017-10" db="EMBL/GenBank/DDBJ databases">
        <title>Extensive intraspecific genome diversity in a model arbuscular mycorrhizal fungus.</title>
        <authorList>
            <person name="Chen E.C.H."/>
            <person name="Morin E."/>
            <person name="Baudet D."/>
            <person name="Noel J."/>
            <person name="Ndikumana S."/>
            <person name="Charron P."/>
            <person name="St-Onge C."/>
            <person name="Giorgi J."/>
            <person name="Grigoriev I.V."/>
            <person name="Roux C."/>
            <person name="Martin F.M."/>
            <person name="Corradi N."/>
        </authorList>
    </citation>
    <scope>NUCLEOTIDE SEQUENCE [LARGE SCALE GENOMIC DNA]</scope>
    <source>
        <strain evidence="3 4">C2</strain>
    </source>
</reference>
<evidence type="ECO:0000256" key="2">
    <source>
        <dbReference type="SAM" id="MobiDB-lite"/>
    </source>
</evidence>
<feature type="region of interest" description="Disordered" evidence="2">
    <location>
        <begin position="1"/>
        <end position="51"/>
    </location>
</feature>
<protein>
    <submittedName>
        <fullName evidence="3">Uncharacterized protein</fullName>
    </submittedName>
</protein>
<dbReference type="AlphaFoldDB" id="A0A2N1NWH5"/>
<dbReference type="Proteomes" id="UP000233469">
    <property type="component" value="Unassembled WGS sequence"/>
</dbReference>
<gene>
    <name evidence="3" type="ORF">RhiirC2_563671</name>
</gene>
<keyword evidence="1" id="KW-0175">Coiled coil</keyword>